<accession>A0AAN1MQN9</accession>
<protein>
    <submittedName>
        <fullName evidence="1">Uncharacterized protein</fullName>
    </submittedName>
</protein>
<evidence type="ECO:0000313" key="2">
    <source>
        <dbReference type="Proteomes" id="UP000236649"/>
    </source>
</evidence>
<dbReference type="KEGG" id="phs:C2L64_45260"/>
<dbReference type="AlphaFoldDB" id="A0AAN1MQN9"/>
<proteinExistence type="predicted"/>
<reference evidence="1 2" key="1">
    <citation type="submission" date="2018-01" db="EMBL/GenBank/DDBJ databases">
        <title>Species boundaries and ecological features among Paraburkholderia terrae DSMZ17804T, P. hospita DSMZ17164T and P. caribensis DSMZ13236T.</title>
        <authorList>
            <person name="Pratama A.A."/>
        </authorList>
    </citation>
    <scope>NUCLEOTIDE SEQUENCE [LARGE SCALE GENOMIC DNA]</scope>
    <source>
        <strain evidence="1 2">DSM 17164</strain>
    </source>
</reference>
<dbReference type="Proteomes" id="UP000236649">
    <property type="component" value="Chromosome 4"/>
</dbReference>
<organism evidence="1 2">
    <name type="scientific">Paraburkholderia hospita</name>
    <dbReference type="NCBI Taxonomy" id="169430"/>
    <lineage>
        <taxon>Bacteria</taxon>
        <taxon>Pseudomonadati</taxon>
        <taxon>Pseudomonadota</taxon>
        <taxon>Betaproteobacteria</taxon>
        <taxon>Burkholderiales</taxon>
        <taxon>Burkholderiaceae</taxon>
        <taxon>Paraburkholderia</taxon>
    </lineage>
</organism>
<sequence length="62" mass="7155">MNWFFLEQMRRCSGRGRAMEPGGNDARLTPLEVRVILPDLEERMLVGLFQHKGVHQDAFNPS</sequence>
<dbReference type="EMBL" id="CP026108">
    <property type="protein sequence ID" value="AUT75581.1"/>
    <property type="molecule type" value="Genomic_DNA"/>
</dbReference>
<evidence type="ECO:0000313" key="1">
    <source>
        <dbReference type="EMBL" id="AUT75581.1"/>
    </source>
</evidence>
<gene>
    <name evidence="1" type="ORF">C2L64_45260</name>
</gene>
<name>A0AAN1MQN9_9BURK</name>